<protein>
    <submittedName>
        <fullName evidence="2">Uncharacterized protein</fullName>
    </submittedName>
</protein>
<accession>A0A1L9RTJ7</accession>
<dbReference type="RefSeq" id="XP_040691803.1">
    <property type="nucleotide sequence ID" value="XM_040833495.1"/>
</dbReference>
<dbReference type="OrthoDB" id="3922785at2759"/>
<name>A0A1L9RTJ7_ASPWE</name>
<dbReference type="Proteomes" id="UP000184383">
    <property type="component" value="Unassembled WGS sequence"/>
</dbReference>
<dbReference type="AlphaFoldDB" id="A0A1L9RTJ7"/>
<evidence type="ECO:0000313" key="3">
    <source>
        <dbReference type="Proteomes" id="UP000184383"/>
    </source>
</evidence>
<feature type="compositionally biased region" description="Polar residues" evidence="1">
    <location>
        <begin position="318"/>
        <end position="327"/>
    </location>
</feature>
<dbReference type="EMBL" id="KV878210">
    <property type="protein sequence ID" value="OJJ38127.1"/>
    <property type="molecule type" value="Genomic_DNA"/>
</dbReference>
<proteinExistence type="predicted"/>
<dbReference type="VEuPathDB" id="FungiDB:ASPWEDRAFT_310357"/>
<keyword evidence="3" id="KW-1185">Reference proteome</keyword>
<gene>
    <name evidence="2" type="ORF">ASPWEDRAFT_310357</name>
</gene>
<evidence type="ECO:0000313" key="2">
    <source>
        <dbReference type="EMBL" id="OJJ38127.1"/>
    </source>
</evidence>
<feature type="region of interest" description="Disordered" evidence="1">
    <location>
        <begin position="1"/>
        <end position="20"/>
    </location>
</feature>
<reference evidence="3" key="1">
    <citation type="journal article" date="2017" name="Genome Biol.">
        <title>Comparative genomics reveals high biological diversity and specific adaptations in the industrially and medically important fungal genus Aspergillus.</title>
        <authorList>
            <person name="de Vries R.P."/>
            <person name="Riley R."/>
            <person name="Wiebenga A."/>
            <person name="Aguilar-Osorio G."/>
            <person name="Amillis S."/>
            <person name="Uchima C.A."/>
            <person name="Anderluh G."/>
            <person name="Asadollahi M."/>
            <person name="Askin M."/>
            <person name="Barry K."/>
            <person name="Battaglia E."/>
            <person name="Bayram O."/>
            <person name="Benocci T."/>
            <person name="Braus-Stromeyer S.A."/>
            <person name="Caldana C."/>
            <person name="Canovas D."/>
            <person name="Cerqueira G.C."/>
            <person name="Chen F."/>
            <person name="Chen W."/>
            <person name="Choi C."/>
            <person name="Clum A."/>
            <person name="Dos Santos R.A."/>
            <person name="Damasio A.R."/>
            <person name="Diallinas G."/>
            <person name="Emri T."/>
            <person name="Fekete E."/>
            <person name="Flipphi M."/>
            <person name="Freyberg S."/>
            <person name="Gallo A."/>
            <person name="Gournas C."/>
            <person name="Habgood R."/>
            <person name="Hainaut M."/>
            <person name="Harispe M.L."/>
            <person name="Henrissat B."/>
            <person name="Hilden K.S."/>
            <person name="Hope R."/>
            <person name="Hossain A."/>
            <person name="Karabika E."/>
            <person name="Karaffa L."/>
            <person name="Karanyi Z."/>
            <person name="Krasevec N."/>
            <person name="Kuo A."/>
            <person name="Kusch H."/>
            <person name="LaButti K."/>
            <person name="Lagendijk E.L."/>
            <person name="Lapidus A."/>
            <person name="Levasseur A."/>
            <person name="Lindquist E."/>
            <person name="Lipzen A."/>
            <person name="Logrieco A.F."/>
            <person name="MacCabe A."/>
            <person name="Maekelae M.R."/>
            <person name="Malavazi I."/>
            <person name="Melin P."/>
            <person name="Meyer V."/>
            <person name="Mielnichuk N."/>
            <person name="Miskei M."/>
            <person name="Molnar A.P."/>
            <person name="Mule G."/>
            <person name="Ngan C.Y."/>
            <person name="Orejas M."/>
            <person name="Orosz E."/>
            <person name="Ouedraogo J.P."/>
            <person name="Overkamp K.M."/>
            <person name="Park H.-S."/>
            <person name="Perrone G."/>
            <person name="Piumi F."/>
            <person name="Punt P.J."/>
            <person name="Ram A.F."/>
            <person name="Ramon A."/>
            <person name="Rauscher S."/>
            <person name="Record E."/>
            <person name="Riano-Pachon D.M."/>
            <person name="Robert V."/>
            <person name="Roehrig J."/>
            <person name="Ruller R."/>
            <person name="Salamov A."/>
            <person name="Salih N.S."/>
            <person name="Samson R.A."/>
            <person name="Sandor E."/>
            <person name="Sanguinetti M."/>
            <person name="Schuetze T."/>
            <person name="Sepcic K."/>
            <person name="Shelest E."/>
            <person name="Sherlock G."/>
            <person name="Sophianopoulou V."/>
            <person name="Squina F.M."/>
            <person name="Sun H."/>
            <person name="Susca A."/>
            <person name="Todd R.B."/>
            <person name="Tsang A."/>
            <person name="Unkles S.E."/>
            <person name="van de Wiele N."/>
            <person name="van Rossen-Uffink D."/>
            <person name="Oliveira J.V."/>
            <person name="Vesth T.C."/>
            <person name="Visser J."/>
            <person name="Yu J.-H."/>
            <person name="Zhou M."/>
            <person name="Andersen M.R."/>
            <person name="Archer D.B."/>
            <person name="Baker S.E."/>
            <person name="Benoit I."/>
            <person name="Brakhage A.A."/>
            <person name="Braus G.H."/>
            <person name="Fischer R."/>
            <person name="Frisvad J.C."/>
            <person name="Goldman G.H."/>
            <person name="Houbraken J."/>
            <person name="Oakley B."/>
            <person name="Pocsi I."/>
            <person name="Scazzocchio C."/>
            <person name="Seiboth B."/>
            <person name="vanKuyk P.A."/>
            <person name="Wortman J."/>
            <person name="Dyer P.S."/>
            <person name="Grigoriev I.V."/>
        </authorList>
    </citation>
    <scope>NUCLEOTIDE SEQUENCE [LARGE SCALE GENOMIC DNA]</scope>
    <source>
        <strain evidence="3">DTO 134E9</strain>
    </source>
</reference>
<evidence type="ECO:0000256" key="1">
    <source>
        <dbReference type="SAM" id="MobiDB-lite"/>
    </source>
</evidence>
<organism evidence="2 3">
    <name type="scientific">Aspergillus wentii DTO 134E9</name>
    <dbReference type="NCBI Taxonomy" id="1073089"/>
    <lineage>
        <taxon>Eukaryota</taxon>
        <taxon>Fungi</taxon>
        <taxon>Dikarya</taxon>
        <taxon>Ascomycota</taxon>
        <taxon>Pezizomycotina</taxon>
        <taxon>Eurotiomycetes</taxon>
        <taxon>Eurotiomycetidae</taxon>
        <taxon>Eurotiales</taxon>
        <taxon>Aspergillaceae</taxon>
        <taxon>Aspergillus</taxon>
        <taxon>Aspergillus subgen. Cremei</taxon>
    </lineage>
</organism>
<sequence>MPRPSILKQSKDSRNSSPTGSQPFRYVEVCQRQSSASLCEYQLRKVRVDCSFLLSRTKWGELDGKDSGLMYLDLTFQQPSDCKLANATITMTFHQLTRYRFSDMEVTEFFGPQILSGEKKERHVTNTFEATPKIGAGNATVEGIGGSRTSEATFASRWKFTGSRFVSDQSAANRGRQYRQLVWHLEENELERQAVHNSVIHTALAFHHDDEPFYIDLEIKAKLQRWHHRFKQHLLCPPPGRKACTRAKIEPVMSNKDPFLEQTAKALNQAMTEANLYPVPEVSDPRPMEPVKEEMQSTNNQFRPNEALLALAQQLTGQKTEITPSQPDSKRVDQSTEDQNEPSIPPHSIVPSNTKAEEKLVMNTAMVQVSQFLAALVASLIMGLSKLHGDLAGVGNGPKSI</sequence>
<dbReference type="GeneID" id="63749343"/>
<feature type="region of interest" description="Disordered" evidence="1">
    <location>
        <begin position="318"/>
        <end position="353"/>
    </location>
</feature>
<dbReference type="STRING" id="1073089.A0A1L9RTJ7"/>